<comment type="caution">
    <text evidence="1">The sequence shown here is derived from an EMBL/GenBank/DDBJ whole genome shotgun (WGS) entry which is preliminary data.</text>
</comment>
<dbReference type="Proteomes" id="UP001279734">
    <property type="component" value="Unassembled WGS sequence"/>
</dbReference>
<accession>A0AAD3RXB0</accession>
<name>A0AAD3RXB0_NEPGR</name>
<protein>
    <submittedName>
        <fullName evidence="1">Uncharacterized protein</fullName>
    </submittedName>
</protein>
<evidence type="ECO:0000313" key="2">
    <source>
        <dbReference type="Proteomes" id="UP001279734"/>
    </source>
</evidence>
<organism evidence="1 2">
    <name type="scientific">Nepenthes gracilis</name>
    <name type="common">Slender pitcher plant</name>
    <dbReference type="NCBI Taxonomy" id="150966"/>
    <lineage>
        <taxon>Eukaryota</taxon>
        <taxon>Viridiplantae</taxon>
        <taxon>Streptophyta</taxon>
        <taxon>Embryophyta</taxon>
        <taxon>Tracheophyta</taxon>
        <taxon>Spermatophyta</taxon>
        <taxon>Magnoliopsida</taxon>
        <taxon>eudicotyledons</taxon>
        <taxon>Gunneridae</taxon>
        <taxon>Pentapetalae</taxon>
        <taxon>Caryophyllales</taxon>
        <taxon>Nepenthaceae</taxon>
        <taxon>Nepenthes</taxon>
    </lineage>
</organism>
<gene>
    <name evidence="1" type="ORF">Nepgr_001092</name>
</gene>
<proteinExistence type="predicted"/>
<keyword evidence="2" id="KW-1185">Reference proteome</keyword>
<dbReference type="AlphaFoldDB" id="A0AAD3RXB0"/>
<evidence type="ECO:0000313" key="1">
    <source>
        <dbReference type="EMBL" id="GMG99252.1"/>
    </source>
</evidence>
<sequence>MNPGRLDISSPAFKASFISCSGLHAERPAFDNKSIAYLHWVPNLFATSSLQSPENTFTFLNFSYQTVSMINPQQVIALCFSILLSSAGSPAQGVGCCIHVYEPHNLGARIAFIEFLTLASFLLLSD</sequence>
<dbReference type="EMBL" id="BSYO01000001">
    <property type="protein sequence ID" value="GMG99252.1"/>
    <property type="molecule type" value="Genomic_DNA"/>
</dbReference>
<reference evidence="1" key="1">
    <citation type="submission" date="2023-05" db="EMBL/GenBank/DDBJ databases">
        <title>Nepenthes gracilis genome sequencing.</title>
        <authorList>
            <person name="Fukushima K."/>
        </authorList>
    </citation>
    <scope>NUCLEOTIDE SEQUENCE</scope>
    <source>
        <strain evidence="1">SING2019-196</strain>
    </source>
</reference>